<name>A0ABS9XWK0_9ACTN</name>
<comment type="caution">
    <text evidence="2">The sequence shown here is derived from an EMBL/GenBank/DDBJ whole genome shotgun (WGS) entry which is preliminary data.</text>
</comment>
<dbReference type="Proteomes" id="UP001165270">
    <property type="component" value="Unassembled WGS sequence"/>
</dbReference>
<sequence length="68" mass="7094">MAAPVVVGSSQIDPTAFHRSTQAWWWSAAAAALTSALACLFLPRHNDRALAHTTAPAAAADRAVPAKQ</sequence>
<evidence type="ECO:0000313" key="3">
    <source>
        <dbReference type="Proteomes" id="UP001165270"/>
    </source>
</evidence>
<evidence type="ECO:0008006" key="4">
    <source>
        <dbReference type="Google" id="ProtNLM"/>
    </source>
</evidence>
<dbReference type="RefSeq" id="WP_242713795.1">
    <property type="nucleotide sequence ID" value="NZ_JALDAX010000037.1"/>
</dbReference>
<keyword evidence="3" id="KW-1185">Reference proteome</keyword>
<dbReference type="EMBL" id="JALDAX010000037">
    <property type="protein sequence ID" value="MCI3246463.1"/>
    <property type="molecule type" value="Genomic_DNA"/>
</dbReference>
<reference evidence="2" key="1">
    <citation type="submission" date="2022-03" db="EMBL/GenBank/DDBJ databases">
        <title>Streptomyces 7R015 and 7R016 isolated from Barleria lupulina in Thailand.</title>
        <authorList>
            <person name="Kanchanasin P."/>
            <person name="Phongsopitanun W."/>
            <person name="Tanasupawat S."/>
        </authorList>
    </citation>
    <scope>NUCLEOTIDE SEQUENCE</scope>
    <source>
        <strain evidence="2">7R016</strain>
    </source>
</reference>
<evidence type="ECO:0000256" key="1">
    <source>
        <dbReference type="SAM" id="Phobius"/>
    </source>
</evidence>
<organism evidence="2 3">
    <name type="scientific">Streptomyces spinosisporus</name>
    <dbReference type="NCBI Taxonomy" id="2927582"/>
    <lineage>
        <taxon>Bacteria</taxon>
        <taxon>Bacillati</taxon>
        <taxon>Actinomycetota</taxon>
        <taxon>Actinomycetes</taxon>
        <taxon>Kitasatosporales</taxon>
        <taxon>Streptomycetaceae</taxon>
        <taxon>Streptomyces</taxon>
    </lineage>
</organism>
<evidence type="ECO:0000313" key="2">
    <source>
        <dbReference type="EMBL" id="MCI3246463.1"/>
    </source>
</evidence>
<keyword evidence="1" id="KW-0472">Membrane</keyword>
<proteinExistence type="predicted"/>
<keyword evidence="1" id="KW-0812">Transmembrane</keyword>
<accession>A0ABS9XWK0</accession>
<gene>
    <name evidence="2" type="ORF">MQN93_42960</name>
</gene>
<protein>
    <recommendedName>
        <fullName evidence="4">MFS transporter</fullName>
    </recommendedName>
</protein>
<feature type="transmembrane region" description="Helical" evidence="1">
    <location>
        <begin position="23"/>
        <end position="42"/>
    </location>
</feature>
<keyword evidence="1" id="KW-1133">Transmembrane helix</keyword>